<keyword evidence="2 7" id="KW-0121">Carboxypeptidase</keyword>
<sequence length="466" mass="52958">MFFSDYYIKNSSVDSRMMMLSISKLIVSMFVCNTVLCDSSKPLLLTPMLRRGEISTARDYSRVQDQDGVIPTSYSGFITVDELIGNHLFFWFFPAMNSDPKAPLVIWLNGGPGVPSELGLFYENGPLKFRETEGGEVGYKRKNNSWAETFSMLYIDNPVGVGFSYSDSGKEGYRTTQEEYTEDLYEFIQQFYVMFPEYLQRELYIGGQSYAGKYVPAFAYRINEEIQANRTRIPLTGIYLGGPLIDLEVQGPLHADLFYSLGFISAKQRQDFKISSKKAILEFVSGQKKFAPDKDFEKVSMIRVCNGCWDNLHNLENVPYKSVGNVMRSLRLKVHAGSVPFEETNYSVHVKLGFDYFVSTTAKFTKLMDSYKVLVFVGTDDGVISSPSVEALLTSIPWSLQSEYNDAEKLVWFDQDTYKVKGFYTHVGQFCRVTVLGAGHQVPHDQPESTLLMMTEFIKNGCITEY</sequence>
<name>A0AAD8BED3_BIOPF</name>
<dbReference type="PRINTS" id="PR00724">
    <property type="entry name" value="CRBOXYPTASEC"/>
</dbReference>
<comment type="similarity">
    <text evidence="1">Belongs to the peptidase S10 family.</text>
</comment>
<dbReference type="Gene3D" id="3.40.50.1820">
    <property type="entry name" value="alpha/beta hydrolase"/>
    <property type="match status" value="1"/>
</dbReference>
<protein>
    <submittedName>
        <fullName evidence="7">Serine carboxypeptidase CPVL</fullName>
    </submittedName>
</protein>
<dbReference type="PANTHER" id="PTHR11802">
    <property type="entry name" value="SERINE PROTEASE FAMILY S10 SERINE CARBOXYPEPTIDASE"/>
    <property type="match status" value="1"/>
</dbReference>
<keyword evidence="3" id="KW-0645">Protease</keyword>
<accession>A0AAD8BED3</accession>
<evidence type="ECO:0000256" key="2">
    <source>
        <dbReference type="ARBA" id="ARBA00022645"/>
    </source>
</evidence>
<keyword evidence="4" id="KW-0732">Signal</keyword>
<dbReference type="GO" id="GO:0004185">
    <property type="term" value="F:serine-type carboxypeptidase activity"/>
    <property type="evidence" value="ECO:0007669"/>
    <property type="project" value="InterPro"/>
</dbReference>
<proteinExistence type="inferred from homology"/>
<keyword evidence="6" id="KW-0325">Glycoprotein</keyword>
<evidence type="ECO:0000256" key="6">
    <source>
        <dbReference type="ARBA" id="ARBA00023180"/>
    </source>
</evidence>
<evidence type="ECO:0000256" key="3">
    <source>
        <dbReference type="ARBA" id="ARBA00022670"/>
    </source>
</evidence>
<evidence type="ECO:0000256" key="5">
    <source>
        <dbReference type="ARBA" id="ARBA00022801"/>
    </source>
</evidence>
<dbReference type="Proteomes" id="UP001233172">
    <property type="component" value="Unassembled WGS sequence"/>
</dbReference>
<dbReference type="InterPro" id="IPR001563">
    <property type="entry name" value="Peptidase_S10"/>
</dbReference>
<comment type="caution">
    <text evidence="7">The sequence shown here is derived from an EMBL/GenBank/DDBJ whole genome shotgun (WGS) entry which is preliminary data.</text>
</comment>
<dbReference type="PANTHER" id="PTHR11802:SF472">
    <property type="entry name" value="SERINE CARBOXYPEPTIDASE CPVL-RELATED"/>
    <property type="match status" value="1"/>
</dbReference>
<gene>
    <name evidence="7" type="ORF">Bpfe_017416</name>
</gene>
<dbReference type="SUPFAM" id="SSF53474">
    <property type="entry name" value="alpha/beta-Hydrolases"/>
    <property type="match status" value="1"/>
</dbReference>
<evidence type="ECO:0000256" key="1">
    <source>
        <dbReference type="ARBA" id="ARBA00009431"/>
    </source>
</evidence>
<keyword evidence="8" id="KW-1185">Reference proteome</keyword>
<dbReference type="GO" id="GO:0006508">
    <property type="term" value="P:proteolysis"/>
    <property type="evidence" value="ECO:0007669"/>
    <property type="project" value="UniProtKB-KW"/>
</dbReference>
<reference evidence="7" key="1">
    <citation type="journal article" date="2023" name="PLoS Negl. Trop. Dis.">
        <title>A genome sequence for Biomphalaria pfeifferi, the major vector snail for the human-infecting parasite Schistosoma mansoni.</title>
        <authorList>
            <person name="Bu L."/>
            <person name="Lu L."/>
            <person name="Laidemitt M.R."/>
            <person name="Zhang S.M."/>
            <person name="Mutuku M."/>
            <person name="Mkoji G."/>
            <person name="Steinauer M."/>
            <person name="Loker E.S."/>
        </authorList>
    </citation>
    <scope>NUCLEOTIDE SEQUENCE</scope>
    <source>
        <strain evidence="7">KasaAsao</strain>
    </source>
</reference>
<dbReference type="EMBL" id="JASAOG010000089">
    <property type="protein sequence ID" value="KAK0053039.1"/>
    <property type="molecule type" value="Genomic_DNA"/>
</dbReference>
<dbReference type="AlphaFoldDB" id="A0AAD8BED3"/>
<dbReference type="Pfam" id="PF00450">
    <property type="entry name" value="Peptidase_S10"/>
    <property type="match status" value="1"/>
</dbReference>
<dbReference type="PROSITE" id="PS00560">
    <property type="entry name" value="CARBOXYPEPT_SER_HIS"/>
    <property type="match status" value="1"/>
</dbReference>
<evidence type="ECO:0000313" key="8">
    <source>
        <dbReference type="Proteomes" id="UP001233172"/>
    </source>
</evidence>
<keyword evidence="5" id="KW-0378">Hydrolase</keyword>
<organism evidence="7 8">
    <name type="scientific">Biomphalaria pfeifferi</name>
    <name type="common">Bloodfluke planorb</name>
    <name type="synonym">Freshwater snail</name>
    <dbReference type="NCBI Taxonomy" id="112525"/>
    <lineage>
        <taxon>Eukaryota</taxon>
        <taxon>Metazoa</taxon>
        <taxon>Spiralia</taxon>
        <taxon>Lophotrochozoa</taxon>
        <taxon>Mollusca</taxon>
        <taxon>Gastropoda</taxon>
        <taxon>Heterobranchia</taxon>
        <taxon>Euthyneura</taxon>
        <taxon>Panpulmonata</taxon>
        <taxon>Hygrophila</taxon>
        <taxon>Lymnaeoidea</taxon>
        <taxon>Planorbidae</taxon>
        <taxon>Biomphalaria</taxon>
    </lineage>
</organism>
<reference evidence="7" key="2">
    <citation type="submission" date="2023-04" db="EMBL/GenBank/DDBJ databases">
        <authorList>
            <person name="Bu L."/>
            <person name="Lu L."/>
            <person name="Laidemitt M.R."/>
            <person name="Zhang S.M."/>
            <person name="Mutuku M."/>
            <person name="Mkoji G."/>
            <person name="Steinauer M."/>
            <person name="Loker E.S."/>
        </authorList>
    </citation>
    <scope>NUCLEOTIDE SEQUENCE</scope>
    <source>
        <strain evidence="7">KasaAsao</strain>
        <tissue evidence="7">Whole Snail</tissue>
    </source>
</reference>
<evidence type="ECO:0000313" key="7">
    <source>
        <dbReference type="EMBL" id="KAK0053039.1"/>
    </source>
</evidence>
<dbReference type="InterPro" id="IPR029058">
    <property type="entry name" value="AB_hydrolase_fold"/>
</dbReference>
<evidence type="ECO:0000256" key="4">
    <source>
        <dbReference type="ARBA" id="ARBA00022729"/>
    </source>
</evidence>
<dbReference type="InterPro" id="IPR033124">
    <property type="entry name" value="Ser_caboxypep_his_AS"/>
</dbReference>